<dbReference type="InterPro" id="IPR051320">
    <property type="entry name" value="Viral_Replic_Matur_Polypro"/>
</dbReference>
<dbReference type="PANTHER" id="PTHR33064">
    <property type="entry name" value="POL PROTEIN"/>
    <property type="match status" value="1"/>
</dbReference>
<evidence type="ECO:0000259" key="1">
    <source>
        <dbReference type="Pfam" id="PF17919"/>
    </source>
</evidence>
<gene>
    <name evidence="2" type="ORF">QE152_g38734</name>
</gene>
<keyword evidence="3" id="KW-1185">Reference proteome</keyword>
<dbReference type="SUPFAM" id="SSF56672">
    <property type="entry name" value="DNA/RNA polymerases"/>
    <property type="match status" value="2"/>
</dbReference>
<keyword evidence="2" id="KW-0695">RNA-directed DNA polymerase</keyword>
<reference evidence="2 3" key="1">
    <citation type="journal article" date="2024" name="BMC Genomics">
        <title>De novo assembly and annotation of Popillia japonica's genome with initial clues to its potential as an invasive pest.</title>
        <authorList>
            <person name="Cucini C."/>
            <person name="Boschi S."/>
            <person name="Funari R."/>
            <person name="Cardaioli E."/>
            <person name="Iannotti N."/>
            <person name="Marturano G."/>
            <person name="Paoli F."/>
            <person name="Bruttini M."/>
            <person name="Carapelli A."/>
            <person name="Frati F."/>
            <person name="Nardi F."/>
        </authorList>
    </citation>
    <scope>NUCLEOTIDE SEQUENCE [LARGE SCALE GENOMIC DNA]</scope>
    <source>
        <strain evidence="2">DMR45628</strain>
    </source>
</reference>
<sequence>MCYRYCVLTLNPQKCHFLAEEIQHLGFEVSEKGIKPSRAKIKNPQKCHFSAEEIQYLGFEVSEKGIKPSRAKIKCIEDFPTPSSVHNVRQFIGHTSYFRRFVQDYAVKARPLTSLLRQAVSWNWGTEQERCFMELKECLTRQPVLSLYSSHAETELHTDARISGLGGILLQKQDDGYFHLVPYASRQTCREDSRYHSTELETIPS</sequence>
<comment type="caution">
    <text evidence="2">The sequence shown here is derived from an EMBL/GenBank/DDBJ whole genome shotgun (WGS) entry which is preliminary data.</text>
</comment>
<evidence type="ECO:0000313" key="2">
    <source>
        <dbReference type="EMBL" id="KAK9680907.1"/>
    </source>
</evidence>
<accession>A0AAW1HVR4</accession>
<dbReference type="FunFam" id="3.30.70.270:FF:000023">
    <property type="entry name" value="Pol"/>
    <property type="match status" value="1"/>
</dbReference>
<dbReference type="Gene3D" id="3.30.70.270">
    <property type="match status" value="2"/>
</dbReference>
<dbReference type="InterPro" id="IPR041577">
    <property type="entry name" value="RT_RNaseH_2"/>
</dbReference>
<keyword evidence="2" id="KW-0548">Nucleotidyltransferase</keyword>
<keyword evidence="2" id="KW-0808">Transferase</keyword>
<protein>
    <submittedName>
        <fullName evidence="2">RNase H-like domain found in reverse transcriptase</fullName>
    </submittedName>
</protein>
<organism evidence="2 3">
    <name type="scientific">Popillia japonica</name>
    <name type="common">Japanese beetle</name>
    <dbReference type="NCBI Taxonomy" id="7064"/>
    <lineage>
        <taxon>Eukaryota</taxon>
        <taxon>Metazoa</taxon>
        <taxon>Ecdysozoa</taxon>
        <taxon>Arthropoda</taxon>
        <taxon>Hexapoda</taxon>
        <taxon>Insecta</taxon>
        <taxon>Pterygota</taxon>
        <taxon>Neoptera</taxon>
        <taxon>Endopterygota</taxon>
        <taxon>Coleoptera</taxon>
        <taxon>Polyphaga</taxon>
        <taxon>Scarabaeiformia</taxon>
        <taxon>Scarabaeidae</taxon>
        <taxon>Rutelinae</taxon>
        <taxon>Popillia</taxon>
    </lineage>
</organism>
<dbReference type="GO" id="GO:0003964">
    <property type="term" value="F:RNA-directed DNA polymerase activity"/>
    <property type="evidence" value="ECO:0007669"/>
    <property type="project" value="UniProtKB-KW"/>
</dbReference>
<dbReference type="Pfam" id="PF17919">
    <property type="entry name" value="RT_RNaseH_2"/>
    <property type="match status" value="1"/>
</dbReference>
<proteinExistence type="predicted"/>
<name>A0AAW1HVR4_POPJA</name>
<dbReference type="AlphaFoldDB" id="A0AAW1HVR4"/>
<dbReference type="Proteomes" id="UP001458880">
    <property type="component" value="Unassembled WGS sequence"/>
</dbReference>
<dbReference type="PANTHER" id="PTHR33064:SF37">
    <property type="entry name" value="RIBONUCLEASE H"/>
    <property type="match status" value="1"/>
</dbReference>
<evidence type="ECO:0000313" key="3">
    <source>
        <dbReference type="Proteomes" id="UP001458880"/>
    </source>
</evidence>
<dbReference type="EMBL" id="JASPKY010000859">
    <property type="protein sequence ID" value="KAK9680907.1"/>
    <property type="molecule type" value="Genomic_DNA"/>
</dbReference>
<dbReference type="InterPro" id="IPR043128">
    <property type="entry name" value="Rev_trsase/Diguanyl_cyclase"/>
</dbReference>
<feature type="domain" description="Reverse transcriptase/retrotransposon-derived protein RNase H-like" evidence="1">
    <location>
        <begin position="124"/>
        <end position="202"/>
    </location>
</feature>
<dbReference type="InterPro" id="IPR043502">
    <property type="entry name" value="DNA/RNA_pol_sf"/>
</dbReference>